<keyword evidence="2" id="KW-1185">Reference proteome</keyword>
<dbReference type="SUPFAM" id="SSF143744">
    <property type="entry name" value="GlcG-like"/>
    <property type="match status" value="1"/>
</dbReference>
<organism evidence="1 2">
    <name type="scientific">Mesorhizobium prunaredense</name>
    <dbReference type="NCBI Taxonomy" id="1631249"/>
    <lineage>
        <taxon>Bacteria</taxon>
        <taxon>Pseudomonadati</taxon>
        <taxon>Pseudomonadota</taxon>
        <taxon>Alphaproteobacteria</taxon>
        <taxon>Hyphomicrobiales</taxon>
        <taxon>Phyllobacteriaceae</taxon>
        <taxon>Mesorhizobium</taxon>
    </lineage>
</organism>
<dbReference type="AlphaFoldDB" id="A0A1R3VAS0"/>
<dbReference type="InterPro" id="IPR005624">
    <property type="entry name" value="PduO/GlcC-like"/>
</dbReference>
<dbReference type="EMBL" id="FTPD01000023">
    <property type="protein sequence ID" value="SIT56993.1"/>
    <property type="molecule type" value="Genomic_DNA"/>
</dbReference>
<dbReference type="Pfam" id="PF03928">
    <property type="entry name" value="HbpS-like"/>
    <property type="match status" value="1"/>
</dbReference>
<proteinExistence type="predicted"/>
<name>A0A1R3VAS0_9HYPH</name>
<evidence type="ECO:0000313" key="1">
    <source>
        <dbReference type="EMBL" id="SIT56993.1"/>
    </source>
</evidence>
<protein>
    <recommendedName>
        <fullName evidence="3">Glcg protein</fullName>
    </recommendedName>
</protein>
<accession>A0A1R3VAS0</accession>
<dbReference type="InterPro" id="IPR038084">
    <property type="entry name" value="PduO/GlcC-like_sf"/>
</dbReference>
<dbReference type="Proteomes" id="UP000188388">
    <property type="component" value="Unassembled WGS sequence"/>
</dbReference>
<dbReference type="STRING" id="1631249.BQ8794_30442"/>
<reference evidence="2" key="1">
    <citation type="submission" date="2017-01" db="EMBL/GenBank/DDBJ databases">
        <authorList>
            <person name="Brunel B."/>
        </authorList>
    </citation>
    <scope>NUCLEOTIDE SEQUENCE [LARGE SCALE GENOMIC DNA]</scope>
</reference>
<evidence type="ECO:0000313" key="2">
    <source>
        <dbReference type="Proteomes" id="UP000188388"/>
    </source>
</evidence>
<dbReference type="Gene3D" id="3.30.450.150">
    <property type="entry name" value="Haem-degrading domain"/>
    <property type="match status" value="1"/>
</dbReference>
<dbReference type="RefSeq" id="WP_342188235.1">
    <property type="nucleotide sequence ID" value="NZ_FTPD01000023.1"/>
</dbReference>
<dbReference type="InterPro" id="IPR052517">
    <property type="entry name" value="GlcG_carb_metab_protein"/>
</dbReference>
<sequence length="111" mass="10937">MGVPQCFVVVDASGETIASLRMDGARYLSMHTAQAKARTAASINAATGAMSFEAGVAAAIASRGGVTSLPGGLPIRFESRLAGAIGVGSGSGEQDIDVARAALAAIGADML</sequence>
<evidence type="ECO:0008006" key="3">
    <source>
        <dbReference type="Google" id="ProtNLM"/>
    </source>
</evidence>
<dbReference type="PANTHER" id="PTHR34309:SF1">
    <property type="entry name" value="PROTEIN GLCG"/>
    <property type="match status" value="1"/>
</dbReference>
<dbReference type="PANTHER" id="PTHR34309">
    <property type="entry name" value="SLR1406 PROTEIN"/>
    <property type="match status" value="1"/>
</dbReference>
<gene>
    <name evidence="1" type="ORF">BQ8794_30442</name>
</gene>